<keyword evidence="14" id="KW-1185">Reference proteome</keyword>
<dbReference type="PROSITE" id="PS00109">
    <property type="entry name" value="PROTEIN_KINASE_TYR"/>
    <property type="match status" value="1"/>
</dbReference>
<dbReference type="InterPro" id="IPR000980">
    <property type="entry name" value="SH2"/>
</dbReference>
<dbReference type="InterPro" id="IPR001245">
    <property type="entry name" value="Ser-Thr/Tyr_kinase_cat_dom"/>
</dbReference>
<dbReference type="SUPFAM" id="SSF55550">
    <property type="entry name" value="SH2 domain"/>
    <property type="match status" value="1"/>
</dbReference>
<feature type="compositionally biased region" description="Basic residues" evidence="10">
    <location>
        <begin position="423"/>
        <end position="456"/>
    </location>
</feature>
<keyword evidence="3 9" id="KW-0418">Kinase</keyword>
<comment type="similarity">
    <text evidence="9">Belongs to the protein kinase superfamily. Tyr protein kinase family.</text>
</comment>
<dbReference type="InterPro" id="IPR011009">
    <property type="entry name" value="Kinase-like_dom_sf"/>
</dbReference>
<dbReference type="Gene3D" id="1.10.510.10">
    <property type="entry name" value="Transferase(Phosphotransferase) domain 1"/>
    <property type="match status" value="1"/>
</dbReference>
<evidence type="ECO:0000256" key="2">
    <source>
        <dbReference type="ARBA" id="ARBA00022741"/>
    </source>
</evidence>
<dbReference type="CDD" id="cd10361">
    <property type="entry name" value="SH2_Fps_family"/>
    <property type="match status" value="1"/>
</dbReference>
<dbReference type="SMART" id="SM00252">
    <property type="entry name" value="SH2"/>
    <property type="match status" value="1"/>
</dbReference>
<keyword evidence="5 9" id="KW-0829">Tyrosine-protein kinase</keyword>
<evidence type="ECO:0000256" key="6">
    <source>
        <dbReference type="ARBA" id="ARBA00051245"/>
    </source>
</evidence>
<evidence type="ECO:0000256" key="3">
    <source>
        <dbReference type="ARBA" id="ARBA00022777"/>
    </source>
</evidence>
<evidence type="ECO:0000313" key="14">
    <source>
        <dbReference type="Proteomes" id="UP001608902"/>
    </source>
</evidence>
<keyword evidence="1 9" id="KW-0808">Transferase</keyword>
<dbReference type="InterPro" id="IPR035849">
    <property type="entry name" value="Fes/Fps/Fer_SH2"/>
</dbReference>
<dbReference type="CDD" id="cd00192">
    <property type="entry name" value="PTKc"/>
    <property type="match status" value="1"/>
</dbReference>
<sequence>MSEVPTAEKDDNDECKSLEKEPYYHGMLPREDLTFVLEEVGDFIIRMTETKRGEPWEAVISVRTTKEKDPQAFRHILLRRQKQADKTIQWQAIEPKQYPSIPALVEDYMKSKRPINPEVESSVLLRGVGKQSWEFLHEEITIKDLIGAGQFGEVRKGELKIDGKIMEVAIKSAKVPTDDTKLEGAKEKVKELMHEARLMRHFKHVNVVTAYGVAVRKQPLMIIIELVRGGSLWRTLTSHKGQISEQEKTVNMALGAARGLEYLHLKNCIHRDVAARNFLYTDEKVTKITDFGLSRKGPIYQMKKSMKVPMRWTAPESMVAFQYTFSTDIFAFSVFLWEVYSDGEEPYKGKTSLEVKRMISCGERMEQPEDCPDEIFEIIEKGWHQSPAKRGSMGEIVSAIEDFVDECDDVTQTTVQGDAGKSSRSRRKKKHHKHRKKHRKKKHRRSSRYSHRKEKKEKHASTVA</sequence>
<feature type="domain" description="SH2" evidence="11">
    <location>
        <begin position="23"/>
        <end position="128"/>
    </location>
</feature>
<comment type="catalytic activity">
    <reaction evidence="6 9">
        <text>L-tyrosyl-[protein] + ATP = O-phospho-L-tyrosyl-[protein] + ADP + H(+)</text>
        <dbReference type="Rhea" id="RHEA:10596"/>
        <dbReference type="Rhea" id="RHEA-COMP:10136"/>
        <dbReference type="Rhea" id="RHEA-COMP:20101"/>
        <dbReference type="ChEBI" id="CHEBI:15378"/>
        <dbReference type="ChEBI" id="CHEBI:30616"/>
        <dbReference type="ChEBI" id="CHEBI:46858"/>
        <dbReference type="ChEBI" id="CHEBI:61978"/>
        <dbReference type="ChEBI" id="CHEBI:456216"/>
        <dbReference type="EC" id="2.7.10.2"/>
    </reaction>
</comment>
<comment type="caution">
    <text evidence="13">The sequence shown here is derived from an EMBL/GenBank/DDBJ whole genome shotgun (WGS) entry which is preliminary data.</text>
</comment>
<accession>A0ABD6EF75</accession>
<dbReference type="InterPro" id="IPR050198">
    <property type="entry name" value="Non-receptor_tyrosine_kinases"/>
</dbReference>
<evidence type="ECO:0000313" key="13">
    <source>
        <dbReference type="EMBL" id="MFH4978650.1"/>
    </source>
</evidence>
<feature type="domain" description="Protein kinase" evidence="12">
    <location>
        <begin position="140"/>
        <end position="404"/>
    </location>
</feature>
<keyword evidence="7" id="KW-0727">SH2 domain</keyword>
<dbReference type="AlphaFoldDB" id="A0ABD6EF75"/>
<evidence type="ECO:0000259" key="12">
    <source>
        <dbReference type="PROSITE" id="PS50011"/>
    </source>
</evidence>
<proteinExistence type="inferred from homology"/>
<dbReference type="InterPro" id="IPR017441">
    <property type="entry name" value="Protein_kinase_ATP_BS"/>
</dbReference>
<dbReference type="SUPFAM" id="SSF56112">
    <property type="entry name" value="Protein kinase-like (PK-like)"/>
    <property type="match status" value="1"/>
</dbReference>
<dbReference type="InterPro" id="IPR008266">
    <property type="entry name" value="Tyr_kinase_AS"/>
</dbReference>
<evidence type="ECO:0000256" key="8">
    <source>
        <dbReference type="PROSITE-ProRule" id="PRU10141"/>
    </source>
</evidence>
<dbReference type="PROSITE" id="PS50001">
    <property type="entry name" value="SH2"/>
    <property type="match status" value="1"/>
</dbReference>
<protein>
    <recommendedName>
        <fullName evidence="9">Tyrosine-protein kinase</fullName>
        <ecNumber evidence="9">2.7.10.2</ecNumber>
    </recommendedName>
</protein>
<dbReference type="PROSITE" id="PS50011">
    <property type="entry name" value="PROTEIN_KINASE_DOM"/>
    <property type="match status" value="1"/>
</dbReference>
<dbReference type="PRINTS" id="PR00109">
    <property type="entry name" value="TYRKINASE"/>
</dbReference>
<dbReference type="GO" id="GO:0004715">
    <property type="term" value="F:non-membrane spanning protein tyrosine kinase activity"/>
    <property type="evidence" value="ECO:0007669"/>
    <property type="project" value="UniProtKB-EC"/>
</dbReference>
<name>A0ABD6EF75_9BILA</name>
<keyword evidence="2 8" id="KW-0547">Nucleotide-binding</keyword>
<dbReference type="EMBL" id="JBGFUD010003375">
    <property type="protein sequence ID" value="MFH4978650.1"/>
    <property type="molecule type" value="Genomic_DNA"/>
</dbReference>
<evidence type="ECO:0000256" key="10">
    <source>
        <dbReference type="SAM" id="MobiDB-lite"/>
    </source>
</evidence>
<gene>
    <name evidence="13" type="ORF">AB6A40_005359</name>
</gene>
<dbReference type="GO" id="GO:0005524">
    <property type="term" value="F:ATP binding"/>
    <property type="evidence" value="ECO:0007669"/>
    <property type="project" value="UniProtKB-UniRule"/>
</dbReference>
<dbReference type="Gene3D" id="3.30.505.10">
    <property type="entry name" value="SH2 domain"/>
    <property type="match status" value="1"/>
</dbReference>
<dbReference type="InterPro" id="IPR000719">
    <property type="entry name" value="Prot_kinase_dom"/>
</dbReference>
<dbReference type="SMART" id="SM00219">
    <property type="entry name" value="TyrKc"/>
    <property type="match status" value="1"/>
</dbReference>
<evidence type="ECO:0000259" key="11">
    <source>
        <dbReference type="PROSITE" id="PS50001"/>
    </source>
</evidence>
<organism evidence="13 14">
    <name type="scientific">Gnathostoma spinigerum</name>
    <dbReference type="NCBI Taxonomy" id="75299"/>
    <lineage>
        <taxon>Eukaryota</taxon>
        <taxon>Metazoa</taxon>
        <taxon>Ecdysozoa</taxon>
        <taxon>Nematoda</taxon>
        <taxon>Chromadorea</taxon>
        <taxon>Rhabditida</taxon>
        <taxon>Spirurina</taxon>
        <taxon>Gnathostomatomorpha</taxon>
        <taxon>Gnathostomatoidea</taxon>
        <taxon>Gnathostomatidae</taxon>
        <taxon>Gnathostoma</taxon>
    </lineage>
</organism>
<reference evidence="13 14" key="1">
    <citation type="submission" date="2024-08" db="EMBL/GenBank/DDBJ databases">
        <title>Gnathostoma spinigerum genome.</title>
        <authorList>
            <person name="Gonzalez-Bertolin B."/>
            <person name="Monzon S."/>
            <person name="Zaballos A."/>
            <person name="Jimenez P."/>
            <person name="Dekumyoy P."/>
            <person name="Varona S."/>
            <person name="Cuesta I."/>
            <person name="Sumanam S."/>
            <person name="Adisakwattana P."/>
            <person name="Gasser R.B."/>
            <person name="Hernandez-Gonzalez A."/>
            <person name="Young N.D."/>
            <person name="Perteguer M.J."/>
        </authorList>
    </citation>
    <scope>NUCLEOTIDE SEQUENCE [LARGE SCALE GENOMIC DNA]</scope>
    <source>
        <strain evidence="13">AL3</strain>
        <tissue evidence="13">Liver</tissue>
    </source>
</reference>
<dbReference type="InterPro" id="IPR036860">
    <property type="entry name" value="SH2_dom_sf"/>
</dbReference>
<dbReference type="Gene3D" id="3.30.200.20">
    <property type="entry name" value="Phosphorylase Kinase, domain 1"/>
    <property type="match status" value="1"/>
</dbReference>
<dbReference type="Pfam" id="PF07714">
    <property type="entry name" value="PK_Tyr_Ser-Thr"/>
    <property type="match status" value="1"/>
</dbReference>
<feature type="binding site" evidence="8">
    <location>
        <position position="171"/>
    </location>
    <ligand>
        <name>ATP</name>
        <dbReference type="ChEBI" id="CHEBI:30616"/>
    </ligand>
</feature>
<evidence type="ECO:0000256" key="1">
    <source>
        <dbReference type="ARBA" id="ARBA00022679"/>
    </source>
</evidence>
<dbReference type="InterPro" id="IPR020635">
    <property type="entry name" value="Tyr_kinase_cat_dom"/>
</dbReference>
<evidence type="ECO:0000256" key="9">
    <source>
        <dbReference type="RuleBase" id="RU362096"/>
    </source>
</evidence>
<feature type="region of interest" description="Disordered" evidence="10">
    <location>
        <begin position="411"/>
        <end position="464"/>
    </location>
</feature>
<evidence type="ECO:0000256" key="4">
    <source>
        <dbReference type="ARBA" id="ARBA00022840"/>
    </source>
</evidence>
<evidence type="ECO:0000256" key="7">
    <source>
        <dbReference type="PROSITE-ProRule" id="PRU00191"/>
    </source>
</evidence>
<keyword evidence="4 8" id="KW-0067">ATP-binding</keyword>
<dbReference type="PROSITE" id="PS00107">
    <property type="entry name" value="PROTEIN_KINASE_ATP"/>
    <property type="match status" value="1"/>
</dbReference>
<evidence type="ECO:0000256" key="5">
    <source>
        <dbReference type="ARBA" id="ARBA00023137"/>
    </source>
</evidence>
<dbReference type="EC" id="2.7.10.2" evidence="9"/>
<dbReference type="PANTHER" id="PTHR24418">
    <property type="entry name" value="TYROSINE-PROTEIN KINASE"/>
    <property type="match status" value="1"/>
</dbReference>
<dbReference type="Proteomes" id="UP001608902">
    <property type="component" value="Unassembled WGS sequence"/>
</dbReference>